<keyword evidence="2" id="KW-1003">Cell membrane</keyword>
<reference evidence="10" key="1">
    <citation type="journal article" date="2019" name="Int. J. Syst. Evol. Microbiol.">
        <title>The Global Catalogue of Microorganisms (GCM) 10K type strain sequencing project: providing services to taxonomists for standard genome sequencing and annotation.</title>
        <authorList>
            <consortium name="The Broad Institute Genomics Platform"/>
            <consortium name="The Broad Institute Genome Sequencing Center for Infectious Disease"/>
            <person name="Wu L."/>
            <person name="Ma J."/>
        </authorList>
    </citation>
    <scope>NUCLEOTIDE SEQUENCE [LARGE SCALE GENOMIC DNA]</scope>
    <source>
        <strain evidence="10">CCUG 50873</strain>
    </source>
</reference>
<feature type="transmembrane region" description="Helical" evidence="7">
    <location>
        <begin position="187"/>
        <end position="208"/>
    </location>
</feature>
<keyword evidence="6 7" id="KW-0472">Membrane</keyword>
<feature type="domain" description="Phosphatidic acid phosphatase type 2/haloperoxidase" evidence="8">
    <location>
        <begin position="88"/>
        <end position="198"/>
    </location>
</feature>
<feature type="transmembrane region" description="Helical" evidence="7">
    <location>
        <begin position="49"/>
        <end position="78"/>
    </location>
</feature>
<gene>
    <name evidence="9" type="ORF">ACFQ04_07770</name>
</gene>
<comment type="subcellular location">
    <subcellularLocation>
        <location evidence="1">Cell membrane</location>
        <topology evidence="1">Multi-pass membrane protein</topology>
    </subcellularLocation>
</comment>
<keyword evidence="4" id="KW-0378">Hydrolase</keyword>
<comment type="caution">
    <text evidence="9">The sequence shown here is derived from an EMBL/GenBank/DDBJ whole genome shotgun (WGS) entry which is preliminary data.</text>
</comment>
<evidence type="ECO:0000256" key="2">
    <source>
        <dbReference type="ARBA" id="ARBA00022475"/>
    </source>
</evidence>
<evidence type="ECO:0000313" key="9">
    <source>
        <dbReference type="EMBL" id="MFD0925635.1"/>
    </source>
</evidence>
<evidence type="ECO:0000256" key="4">
    <source>
        <dbReference type="ARBA" id="ARBA00022801"/>
    </source>
</evidence>
<name>A0ABW3G7N5_9NOCA</name>
<dbReference type="EMBL" id="JBHTIL010000001">
    <property type="protein sequence ID" value="MFD0925635.1"/>
    <property type="molecule type" value="Genomic_DNA"/>
</dbReference>
<dbReference type="Proteomes" id="UP001597068">
    <property type="component" value="Unassembled WGS sequence"/>
</dbReference>
<dbReference type="RefSeq" id="WP_253646429.1">
    <property type="nucleotide sequence ID" value="NZ_BAAAMO010000002.1"/>
</dbReference>
<sequence>MSSRARGAVTLVLVAAVLGLGLAIAVHHDPAAGADRSTLRWVLDHRTPWVTHLATALSDVFSPTWVAVAAVVVAVVLIRRDRRLDRGARVLGVVAIAGALAEVLKVAVDRLRPPEMDQVGSPEAAMSFPSGHVTGTCALVLGLAVIVTARRRARVIAVAVAAVVSVAVGASRLYLGAHWLTDVVASVAVAVAAVLAAPLLVDAILTAIRPHLPVRLRTMVGGSTPAGATR</sequence>
<evidence type="ECO:0000256" key="1">
    <source>
        <dbReference type="ARBA" id="ARBA00004651"/>
    </source>
</evidence>
<dbReference type="PANTHER" id="PTHR14969:SF62">
    <property type="entry name" value="DECAPRENYLPHOSPHORYL-5-PHOSPHORIBOSE PHOSPHATASE RV3807C-RELATED"/>
    <property type="match status" value="1"/>
</dbReference>
<dbReference type="SUPFAM" id="SSF48317">
    <property type="entry name" value="Acid phosphatase/Vanadium-dependent haloperoxidase"/>
    <property type="match status" value="1"/>
</dbReference>
<feature type="transmembrane region" description="Helical" evidence="7">
    <location>
        <begin position="128"/>
        <end position="148"/>
    </location>
</feature>
<evidence type="ECO:0000256" key="5">
    <source>
        <dbReference type="ARBA" id="ARBA00022989"/>
    </source>
</evidence>
<protein>
    <submittedName>
        <fullName evidence="9">Phosphatase PAP2 family protein</fullName>
    </submittedName>
</protein>
<feature type="transmembrane region" description="Helical" evidence="7">
    <location>
        <begin position="90"/>
        <end position="108"/>
    </location>
</feature>
<dbReference type="InterPro" id="IPR000326">
    <property type="entry name" value="PAP2/HPO"/>
</dbReference>
<dbReference type="InterPro" id="IPR036938">
    <property type="entry name" value="PAP2/HPO_sf"/>
</dbReference>
<dbReference type="Pfam" id="PF01569">
    <property type="entry name" value="PAP2"/>
    <property type="match status" value="1"/>
</dbReference>
<evidence type="ECO:0000259" key="8">
    <source>
        <dbReference type="SMART" id="SM00014"/>
    </source>
</evidence>
<evidence type="ECO:0000313" key="10">
    <source>
        <dbReference type="Proteomes" id="UP001597068"/>
    </source>
</evidence>
<evidence type="ECO:0000256" key="7">
    <source>
        <dbReference type="SAM" id="Phobius"/>
    </source>
</evidence>
<proteinExistence type="predicted"/>
<dbReference type="PANTHER" id="PTHR14969">
    <property type="entry name" value="SPHINGOSINE-1-PHOSPHATE PHOSPHOHYDROLASE"/>
    <property type="match status" value="1"/>
</dbReference>
<evidence type="ECO:0000256" key="6">
    <source>
        <dbReference type="ARBA" id="ARBA00023136"/>
    </source>
</evidence>
<accession>A0ABW3G7N5</accession>
<keyword evidence="3 7" id="KW-0812">Transmembrane</keyword>
<keyword evidence="10" id="KW-1185">Reference proteome</keyword>
<keyword evidence="5 7" id="KW-1133">Transmembrane helix</keyword>
<dbReference type="SMART" id="SM00014">
    <property type="entry name" value="acidPPc"/>
    <property type="match status" value="1"/>
</dbReference>
<organism evidence="9 10">
    <name type="scientific">Williamsia deligens</name>
    <dbReference type="NCBI Taxonomy" id="321325"/>
    <lineage>
        <taxon>Bacteria</taxon>
        <taxon>Bacillati</taxon>
        <taxon>Actinomycetota</taxon>
        <taxon>Actinomycetes</taxon>
        <taxon>Mycobacteriales</taxon>
        <taxon>Nocardiaceae</taxon>
        <taxon>Williamsia</taxon>
    </lineage>
</organism>
<evidence type="ECO:0000256" key="3">
    <source>
        <dbReference type="ARBA" id="ARBA00022692"/>
    </source>
</evidence>
<feature type="transmembrane region" description="Helical" evidence="7">
    <location>
        <begin position="155"/>
        <end position="175"/>
    </location>
</feature>
<dbReference type="Gene3D" id="1.20.144.10">
    <property type="entry name" value="Phosphatidic acid phosphatase type 2/haloperoxidase"/>
    <property type="match status" value="2"/>
</dbReference>